<dbReference type="Gene3D" id="3.30.420.10">
    <property type="entry name" value="Ribonuclease H-like superfamily/Ribonuclease H"/>
    <property type="match status" value="1"/>
</dbReference>
<dbReference type="RefSeq" id="WP_275230871.1">
    <property type="nucleotide sequence ID" value="NZ_JARESE010000115.1"/>
</dbReference>
<dbReference type="InterPro" id="IPR036397">
    <property type="entry name" value="RNaseH_sf"/>
</dbReference>
<dbReference type="InterPro" id="IPR009057">
    <property type="entry name" value="Homeodomain-like_sf"/>
</dbReference>
<evidence type="ECO:0000313" key="3">
    <source>
        <dbReference type="Proteomes" id="UP001216253"/>
    </source>
</evidence>
<organism evidence="2 3">
    <name type="scientific">Novosphingobium album</name>
    <name type="common">ex Liu et al. 2023</name>
    <dbReference type="NCBI Taxonomy" id="3031130"/>
    <lineage>
        <taxon>Bacteria</taxon>
        <taxon>Pseudomonadati</taxon>
        <taxon>Pseudomonadota</taxon>
        <taxon>Alphaproteobacteria</taxon>
        <taxon>Sphingomonadales</taxon>
        <taxon>Sphingomonadaceae</taxon>
        <taxon>Novosphingobium</taxon>
    </lineage>
</organism>
<dbReference type="NCBIfam" id="NF033545">
    <property type="entry name" value="transpos_IS630"/>
    <property type="match status" value="1"/>
</dbReference>
<gene>
    <name evidence="2" type="ORF">PYV00_23975</name>
</gene>
<dbReference type="SUPFAM" id="SSF46689">
    <property type="entry name" value="Homeodomain-like"/>
    <property type="match status" value="1"/>
</dbReference>
<evidence type="ECO:0000259" key="1">
    <source>
        <dbReference type="Pfam" id="PF13358"/>
    </source>
</evidence>
<comment type="caution">
    <text evidence="2">The sequence shown here is derived from an EMBL/GenBank/DDBJ whole genome shotgun (WGS) entry which is preliminary data.</text>
</comment>
<dbReference type="Pfam" id="PF13358">
    <property type="entry name" value="DDE_3"/>
    <property type="match status" value="1"/>
</dbReference>
<keyword evidence="3" id="KW-1185">Reference proteome</keyword>
<proteinExistence type="predicted"/>
<protein>
    <submittedName>
        <fullName evidence="2">IS630 family transposase</fullName>
    </submittedName>
</protein>
<name>A0ABT5WY19_9SPHN</name>
<dbReference type="InterPro" id="IPR038717">
    <property type="entry name" value="Tc1-like_DDE_dom"/>
</dbReference>
<reference evidence="2 3" key="1">
    <citation type="submission" date="2023-03" db="EMBL/GenBank/DDBJ databases">
        <title>NovoSphingobium album sp. nov. isolated from polycyclic aromatic hydrocarbons- and heavy-metal polluted soil.</title>
        <authorList>
            <person name="Liu Z."/>
            <person name="Wang K."/>
        </authorList>
    </citation>
    <scope>NUCLEOTIDE SEQUENCE [LARGE SCALE GENOMIC DNA]</scope>
    <source>
        <strain evidence="2 3">H3SJ31-1</strain>
    </source>
</reference>
<dbReference type="Proteomes" id="UP001216253">
    <property type="component" value="Unassembled WGS sequence"/>
</dbReference>
<dbReference type="PANTHER" id="PTHR46564">
    <property type="entry name" value="TRANSPOSASE"/>
    <property type="match status" value="1"/>
</dbReference>
<sequence>MGHPLSMDLRVRLLAAIDGGLSCRAAAVRFGVAPSTAIRWQAQRRETGAFASKPQGGDMRSRRVEERAADILALWEARKDISLEELRIALAEAGLTVSVAGLHRFFARRGMTRKKKTGHAIEQDRPDVLRQRHDWFESQVDLEPERLVFIDETWTATNMTRSHGRCARGERLQMGYPHGHRKTTTLVAGLRMSGMVAPMVLDGPINGDWFEAYVAQVLLPELRPDDIVIMDNLSSHKRPAIRERIEAAGATLRFLPPYSPDFNPIEKAFSRLKAMLRKAGERTVSGLWGLIGRLVDIFQ</sequence>
<dbReference type="InterPro" id="IPR047655">
    <property type="entry name" value="Transpos_IS630-like"/>
</dbReference>
<dbReference type="EMBL" id="JARESE010000115">
    <property type="protein sequence ID" value="MDE8654756.1"/>
    <property type="molecule type" value="Genomic_DNA"/>
</dbReference>
<evidence type="ECO:0000313" key="2">
    <source>
        <dbReference type="EMBL" id="MDE8654756.1"/>
    </source>
</evidence>
<accession>A0ABT5WY19</accession>
<dbReference type="PANTHER" id="PTHR46564:SF1">
    <property type="entry name" value="TRANSPOSASE"/>
    <property type="match status" value="1"/>
</dbReference>
<feature type="domain" description="Tc1-like transposase DDE" evidence="1">
    <location>
        <begin position="146"/>
        <end position="278"/>
    </location>
</feature>
<feature type="non-terminal residue" evidence="2">
    <location>
        <position position="299"/>
    </location>
</feature>